<dbReference type="EMBL" id="JACEFI010000025">
    <property type="protein sequence ID" value="KAH0592891.1"/>
    <property type="molecule type" value="Genomic_DNA"/>
</dbReference>
<sequence>MDSQASTIVNRNHKDGIIVMARHRAAALEAKEDKGSDKPTGSKKKTRVQQLREWHEIWNKVLPFGHGQDGENKDDYEPTGENENKSSRREASMKEQYGGDASQAFRMHGG</sequence>
<proteinExistence type="predicted"/>
<protein>
    <submittedName>
        <fullName evidence="2">Uncharacterized protein</fullName>
    </submittedName>
</protein>
<feature type="region of interest" description="Disordered" evidence="1">
    <location>
        <begin position="62"/>
        <end position="110"/>
    </location>
</feature>
<name>A0A9P8S2V8_9HYPO</name>
<gene>
    <name evidence="2" type="ORF">MHUMG1_09344</name>
</gene>
<accession>A0A9P8S2V8</accession>
<organism evidence="2 3">
    <name type="scientific">Metarhizium humberi</name>
    <dbReference type="NCBI Taxonomy" id="2596975"/>
    <lineage>
        <taxon>Eukaryota</taxon>
        <taxon>Fungi</taxon>
        <taxon>Dikarya</taxon>
        <taxon>Ascomycota</taxon>
        <taxon>Pezizomycotina</taxon>
        <taxon>Sordariomycetes</taxon>
        <taxon>Hypocreomycetidae</taxon>
        <taxon>Hypocreales</taxon>
        <taxon>Clavicipitaceae</taxon>
        <taxon>Metarhizium</taxon>
    </lineage>
</organism>
<dbReference type="Proteomes" id="UP000764110">
    <property type="component" value="Unassembled WGS sequence"/>
</dbReference>
<feature type="compositionally biased region" description="Basic and acidic residues" evidence="1">
    <location>
        <begin position="68"/>
        <end position="93"/>
    </location>
</feature>
<evidence type="ECO:0000313" key="3">
    <source>
        <dbReference type="Proteomes" id="UP000764110"/>
    </source>
</evidence>
<dbReference type="AlphaFoldDB" id="A0A9P8S2V8"/>
<evidence type="ECO:0000256" key="1">
    <source>
        <dbReference type="SAM" id="MobiDB-lite"/>
    </source>
</evidence>
<feature type="region of interest" description="Disordered" evidence="1">
    <location>
        <begin position="28"/>
        <end position="50"/>
    </location>
</feature>
<reference evidence="2 3" key="1">
    <citation type="submission" date="2020-07" db="EMBL/GenBank/DDBJ databases">
        <title>Metarhizium humberi genome.</title>
        <authorList>
            <person name="Lysoe E."/>
        </authorList>
    </citation>
    <scope>NUCLEOTIDE SEQUENCE [LARGE SCALE GENOMIC DNA]</scope>
    <source>
        <strain evidence="2 3">ESALQ1638</strain>
    </source>
</reference>
<keyword evidence="3" id="KW-1185">Reference proteome</keyword>
<comment type="caution">
    <text evidence="2">The sequence shown here is derived from an EMBL/GenBank/DDBJ whole genome shotgun (WGS) entry which is preliminary data.</text>
</comment>
<evidence type="ECO:0000313" key="2">
    <source>
        <dbReference type="EMBL" id="KAH0592891.1"/>
    </source>
</evidence>